<dbReference type="GO" id="GO:0052381">
    <property type="term" value="F:tRNA dimethylallyltransferase activity"/>
    <property type="evidence" value="ECO:0007669"/>
    <property type="project" value="UniProtKB-EC"/>
</dbReference>
<dbReference type="NCBIfam" id="TIGR00174">
    <property type="entry name" value="miaA"/>
    <property type="match status" value="1"/>
</dbReference>
<comment type="caution">
    <text evidence="14">The sequence shown here is derived from an EMBL/GenBank/DDBJ whole genome shotgun (WGS) entry which is preliminary data.</text>
</comment>
<dbReference type="EC" id="2.5.1.75" evidence="10"/>
<organism evidence="14 15">
    <name type="scientific">Salibacterium lacus</name>
    <dbReference type="NCBI Taxonomy" id="1898109"/>
    <lineage>
        <taxon>Bacteria</taxon>
        <taxon>Bacillati</taxon>
        <taxon>Bacillota</taxon>
        <taxon>Bacilli</taxon>
        <taxon>Bacillales</taxon>
        <taxon>Bacillaceae</taxon>
    </lineage>
</organism>
<sequence>MTKDRVIVIAGPTAVGKSETAIRLASYFDGEILSGDSMQIYKGLDIGTAKVSEEERRGIPHYFIDERVPDDTYSAAAFQQKAAERIRSINARGKLPIIAGGTGLYIRSVIRGLDFHDTPSDPEFRRQMEEVAREHGARALHDKLRGMDEESAGRIHPNNVKQTIRALEIRHIGGQAKRSFESEADAPYHHLMIGLTMERSVLYDRINTRVEQMIREGLIDEVKWLYNEYPHHVQAAQAIGYKEFFPYFEGRCSFTEAVETLKQHSRQYAKRQLTWFRNKEDVNWFDMTDGRHEEKIEKMIHLIEGEYDPPSNRYE</sequence>
<dbReference type="Gene3D" id="3.40.50.300">
    <property type="entry name" value="P-loop containing nucleotide triphosphate hydrolases"/>
    <property type="match status" value="1"/>
</dbReference>
<dbReference type="CDD" id="cd02019">
    <property type="entry name" value="NK"/>
    <property type="match status" value="1"/>
</dbReference>
<comment type="catalytic activity">
    <reaction evidence="9 10 11">
        <text>adenosine(37) in tRNA + dimethylallyl diphosphate = N(6)-dimethylallyladenosine(37) in tRNA + diphosphate</text>
        <dbReference type="Rhea" id="RHEA:26482"/>
        <dbReference type="Rhea" id="RHEA-COMP:10162"/>
        <dbReference type="Rhea" id="RHEA-COMP:10375"/>
        <dbReference type="ChEBI" id="CHEBI:33019"/>
        <dbReference type="ChEBI" id="CHEBI:57623"/>
        <dbReference type="ChEBI" id="CHEBI:74411"/>
        <dbReference type="ChEBI" id="CHEBI:74415"/>
        <dbReference type="EC" id="2.5.1.75"/>
    </reaction>
</comment>
<dbReference type="InterPro" id="IPR039657">
    <property type="entry name" value="Dimethylallyltransferase"/>
</dbReference>
<feature type="site" description="Interaction with substrate tRNA" evidence="10">
    <location>
        <position position="102"/>
    </location>
</feature>
<protein>
    <recommendedName>
        <fullName evidence="10">tRNA dimethylallyltransferase</fullName>
        <ecNumber evidence="10">2.5.1.75</ecNumber>
    </recommendedName>
    <alternativeName>
        <fullName evidence="10">Dimethylallyl diphosphate:tRNA dimethylallyltransferase</fullName>
        <shortName evidence="10">DMAPP:tRNA dimethylallyltransferase</shortName>
        <shortName evidence="10">DMATase</shortName>
    </alternativeName>
    <alternativeName>
        <fullName evidence="10">Isopentenyl-diphosphate:tRNA isopentenyltransferase</fullName>
        <shortName evidence="10">IPP transferase</shortName>
        <shortName evidence="10">IPPT</shortName>
        <shortName evidence="10">IPTase</shortName>
    </alternativeName>
</protein>
<feature type="site" description="Interaction with substrate tRNA" evidence="10">
    <location>
        <position position="125"/>
    </location>
</feature>
<dbReference type="PANTHER" id="PTHR11088">
    <property type="entry name" value="TRNA DIMETHYLALLYLTRANSFERASE"/>
    <property type="match status" value="1"/>
</dbReference>
<dbReference type="PANTHER" id="PTHR11088:SF60">
    <property type="entry name" value="TRNA DIMETHYLALLYLTRANSFERASE"/>
    <property type="match status" value="1"/>
</dbReference>
<name>A0ABW5SZM8_9BACI</name>
<comment type="caution">
    <text evidence="10">Lacks conserved residue(s) required for the propagation of feature annotation.</text>
</comment>
<evidence type="ECO:0000256" key="1">
    <source>
        <dbReference type="ARBA" id="ARBA00001946"/>
    </source>
</evidence>
<keyword evidence="4 10" id="KW-0808">Transferase</keyword>
<feature type="binding site" evidence="10">
    <location>
        <begin position="13"/>
        <end position="18"/>
    </location>
    <ligand>
        <name>substrate</name>
    </ligand>
</feature>
<evidence type="ECO:0000313" key="14">
    <source>
        <dbReference type="EMBL" id="MFD2704728.1"/>
    </source>
</evidence>
<keyword evidence="6 10" id="KW-0547">Nucleotide-binding</keyword>
<dbReference type="Gene3D" id="1.10.20.140">
    <property type="match status" value="1"/>
</dbReference>
<keyword evidence="15" id="KW-1185">Reference proteome</keyword>
<accession>A0ABW5SZM8</accession>
<evidence type="ECO:0000256" key="6">
    <source>
        <dbReference type="ARBA" id="ARBA00022741"/>
    </source>
</evidence>
<keyword evidence="8 10" id="KW-0460">Magnesium</keyword>
<evidence type="ECO:0000256" key="5">
    <source>
        <dbReference type="ARBA" id="ARBA00022694"/>
    </source>
</evidence>
<comment type="cofactor">
    <cofactor evidence="1 10">
        <name>Mg(2+)</name>
        <dbReference type="ChEBI" id="CHEBI:18420"/>
    </cofactor>
</comment>
<evidence type="ECO:0000256" key="11">
    <source>
        <dbReference type="RuleBase" id="RU003783"/>
    </source>
</evidence>
<evidence type="ECO:0000256" key="12">
    <source>
        <dbReference type="RuleBase" id="RU003784"/>
    </source>
</evidence>
<evidence type="ECO:0000256" key="10">
    <source>
        <dbReference type="HAMAP-Rule" id="MF_00185"/>
    </source>
</evidence>
<evidence type="ECO:0000256" key="3">
    <source>
        <dbReference type="ARBA" id="ARBA00005842"/>
    </source>
</evidence>
<evidence type="ECO:0000313" key="15">
    <source>
        <dbReference type="Proteomes" id="UP001597520"/>
    </source>
</evidence>
<evidence type="ECO:0000256" key="8">
    <source>
        <dbReference type="ARBA" id="ARBA00022842"/>
    </source>
</evidence>
<comment type="function">
    <text evidence="2 10 12">Catalyzes the transfer of a dimethylallyl group onto the adenine at position 37 in tRNAs that read codons beginning with uridine, leading to the formation of N6-(dimethylallyl)adenosine (i(6)A).</text>
</comment>
<keyword evidence="7 10" id="KW-0067">ATP-binding</keyword>
<proteinExistence type="inferred from homology"/>
<feature type="region of interest" description="Interaction with substrate tRNA" evidence="10">
    <location>
        <begin position="36"/>
        <end position="39"/>
    </location>
</feature>
<keyword evidence="5 10" id="KW-0819">tRNA processing</keyword>
<feature type="binding site" evidence="10">
    <location>
        <begin position="11"/>
        <end position="18"/>
    </location>
    <ligand>
        <name>ATP</name>
        <dbReference type="ChEBI" id="CHEBI:30616"/>
    </ligand>
</feature>
<evidence type="ECO:0000256" key="4">
    <source>
        <dbReference type="ARBA" id="ARBA00022679"/>
    </source>
</evidence>
<dbReference type="SUPFAM" id="SSF52540">
    <property type="entry name" value="P-loop containing nucleoside triphosphate hydrolases"/>
    <property type="match status" value="1"/>
</dbReference>
<dbReference type="InterPro" id="IPR027417">
    <property type="entry name" value="P-loop_NTPase"/>
</dbReference>
<reference evidence="15" key="1">
    <citation type="journal article" date="2019" name="Int. J. Syst. Evol. Microbiol.">
        <title>The Global Catalogue of Microorganisms (GCM) 10K type strain sequencing project: providing services to taxonomists for standard genome sequencing and annotation.</title>
        <authorList>
            <consortium name="The Broad Institute Genomics Platform"/>
            <consortium name="The Broad Institute Genome Sequencing Center for Infectious Disease"/>
            <person name="Wu L."/>
            <person name="Ma J."/>
        </authorList>
    </citation>
    <scope>NUCLEOTIDE SEQUENCE [LARGE SCALE GENOMIC DNA]</scope>
    <source>
        <strain evidence="15">KCTC 33792</strain>
    </source>
</reference>
<dbReference type="EMBL" id="JBHUML010000002">
    <property type="protein sequence ID" value="MFD2704728.1"/>
    <property type="molecule type" value="Genomic_DNA"/>
</dbReference>
<dbReference type="Proteomes" id="UP001597520">
    <property type="component" value="Unassembled WGS sequence"/>
</dbReference>
<evidence type="ECO:0000256" key="7">
    <source>
        <dbReference type="ARBA" id="ARBA00022840"/>
    </source>
</evidence>
<dbReference type="RefSeq" id="WP_380712003.1">
    <property type="nucleotide sequence ID" value="NZ_JBHUML010000002.1"/>
</dbReference>
<comment type="similarity">
    <text evidence="3 10 13">Belongs to the IPP transferase family.</text>
</comment>
<comment type="subunit">
    <text evidence="10">Monomer.</text>
</comment>
<dbReference type="HAMAP" id="MF_00185">
    <property type="entry name" value="IPP_trans"/>
    <property type="match status" value="1"/>
</dbReference>
<dbReference type="Pfam" id="PF01715">
    <property type="entry name" value="IPPT"/>
    <property type="match status" value="1"/>
</dbReference>
<evidence type="ECO:0000256" key="2">
    <source>
        <dbReference type="ARBA" id="ARBA00003213"/>
    </source>
</evidence>
<gene>
    <name evidence="10 14" type="primary">miaA</name>
    <name evidence="14" type="ORF">ACFSUB_04560</name>
</gene>
<dbReference type="InterPro" id="IPR018022">
    <property type="entry name" value="IPT"/>
</dbReference>
<evidence type="ECO:0000256" key="13">
    <source>
        <dbReference type="RuleBase" id="RU003785"/>
    </source>
</evidence>
<evidence type="ECO:0000256" key="9">
    <source>
        <dbReference type="ARBA" id="ARBA00049563"/>
    </source>
</evidence>